<sequence>MDMEKATLTVKTLVERYRRSTRAVMIRLLRGESAERVFALRHTDADGRTFVSAVPIGRVGRCPQCIDEGPVGAYRVAEPFAPWWLTVDIECCAGGHGKVIARAKRARFRPARSSPAVVCGDPSQQRTFQMSRSFGRRRSSVITTGTLAGLDCRKCRWLGSVTAYRVLAGDTVPAWLSPIDLDWCDVCTRADLMIDVDLRPITIAPLASS</sequence>
<gene>
    <name evidence="1" type="ORF">DFR68_12015</name>
</gene>
<dbReference type="Proteomes" id="UP000255355">
    <property type="component" value="Unassembled WGS sequence"/>
</dbReference>
<name>A0A370GIB4_9NOCA</name>
<evidence type="ECO:0000313" key="2">
    <source>
        <dbReference type="Proteomes" id="UP000255355"/>
    </source>
</evidence>
<dbReference type="EMBL" id="QQAZ01000020">
    <property type="protein sequence ID" value="RDI43548.1"/>
    <property type="molecule type" value="Genomic_DNA"/>
</dbReference>
<keyword evidence="2" id="KW-1185">Reference proteome</keyword>
<dbReference type="STRING" id="1210089.GCA_001613165_06040"/>
<comment type="caution">
    <text evidence="1">The sequence shown here is derived from an EMBL/GenBank/DDBJ whole genome shotgun (WGS) entry which is preliminary data.</text>
</comment>
<accession>A0A370GIB4</accession>
<dbReference type="AlphaFoldDB" id="A0A370GIB4"/>
<reference evidence="1 2" key="1">
    <citation type="submission" date="2018-07" db="EMBL/GenBank/DDBJ databases">
        <title>Genomic Encyclopedia of Type Strains, Phase IV (KMG-IV): sequencing the most valuable type-strain genomes for metagenomic binning, comparative biology and taxonomic classification.</title>
        <authorList>
            <person name="Goeker M."/>
        </authorList>
    </citation>
    <scope>NUCLEOTIDE SEQUENCE [LARGE SCALE GENOMIC DNA]</scope>
    <source>
        <strain evidence="1 2">DSM 44952</strain>
    </source>
</reference>
<protein>
    <submittedName>
        <fullName evidence="1">Uncharacterized protein</fullName>
    </submittedName>
</protein>
<organism evidence="1 2">
    <name type="scientific">Nocardia mexicana</name>
    <dbReference type="NCBI Taxonomy" id="279262"/>
    <lineage>
        <taxon>Bacteria</taxon>
        <taxon>Bacillati</taxon>
        <taxon>Actinomycetota</taxon>
        <taxon>Actinomycetes</taxon>
        <taxon>Mycobacteriales</taxon>
        <taxon>Nocardiaceae</taxon>
        <taxon>Nocardia</taxon>
    </lineage>
</organism>
<proteinExistence type="predicted"/>
<evidence type="ECO:0000313" key="1">
    <source>
        <dbReference type="EMBL" id="RDI43548.1"/>
    </source>
</evidence>